<feature type="domain" description="PRISE-like Rossmann-fold" evidence="1">
    <location>
        <begin position="68"/>
        <end position="169"/>
    </location>
</feature>
<dbReference type="EMBL" id="CP099419">
    <property type="protein sequence ID" value="USW49113.1"/>
    <property type="molecule type" value="Genomic_DNA"/>
</dbReference>
<sequence length="170" mass="19141">MPRIAFITGANGASGNALLEHLVDRTTSEEWSRIVVTSRSPLRKTYTDARVHYVQLDFQQRPGELIDLMANSCADVTHAFFASYLHTDNFGDLNKINTTLFENFLLALTSVARGLKRCVLQTDSMHYGLHLAPVPTPCREDDVRRGDPGDNFCHAQEDFLALLQTNQDWT</sequence>
<dbReference type="SUPFAM" id="SSF51735">
    <property type="entry name" value="NAD(P)-binding Rossmann-fold domains"/>
    <property type="match status" value="1"/>
</dbReference>
<name>A0A9Q9EHA5_9PEZI</name>
<evidence type="ECO:0000259" key="1">
    <source>
        <dbReference type="Pfam" id="PF22917"/>
    </source>
</evidence>
<dbReference type="Pfam" id="PF22917">
    <property type="entry name" value="PRISE"/>
    <property type="match status" value="1"/>
</dbReference>
<dbReference type="Gene3D" id="3.40.50.720">
    <property type="entry name" value="NAD(P)-binding Rossmann-like Domain"/>
    <property type="match status" value="1"/>
</dbReference>
<protein>
    <submittedName>
        <fullName evidence="2">NAD(P)-binding domain superfamily</fullName>
    </submittedName>
</protein>
<dbReference type="InterPro" id="IPR036291">
    <property type="entry name" value="NAD(P)-bd_dom_sf"/>
</dbReference>
<dbReference type="OrthoDB" id="1731983at2759"/>
<proteinExistence type="predicted"/>
<dbReference type="PANTHER" id="PTHR32487">
    <property type="entry name" value="3-OXO-DELTA(4,5)-STEROID 5-BETA-REDUCTASE"/>
    <property type="match status" value="1"/>
</dbReference>
<evidence type="ECO:0000313" key="3">
    <source>
        <dbReference type="Proteomes" id="UP001056384"/>
    </source>
</evidence>
<organism evidence="2 3">
    <name type="scientific">Septoria linicola</name>
    <dbReference type="NCBI Taxonomy" id="215465"/>
    <lineage>
        <taxon>Eukaryota</taxon>
        <taxon>Fungi</taxon>
        <taxon>Dikarya</taxon>
        <taxon>Ascomycota</taxon>
        <taxon>Pezizomycotina</taxon>
        <taxon>Dothideomycetes</taxon>
        <taxon>Dothideomycetidae</taxon>
        <taxon>Mycosphaerellales</taxon>
        <taxon>Mycosphaerellaceae</taxon>
        <taxon>Septoria</taxon>
    </lineage>
</organism>
<dbReference type="InterPro" id="IPR055222">
    <property type="entry name" value="PRISE-like_Rossmann-fold"/>
</dbReference>
<keyword evidence="3" id="KW-1185">Reference proteome</keyword>
<dbReference type="AlphaFoldDB" id="A0A9Q9EHA5"/>
<evidence type="ECO:0000313" key="2">
    <source>
        <dbReference type="EMBL" id="USW49113.1"/>
    </source>
</evidence>
<dbReference type="Proteomes" id="UP001056384">
    <property type="component" value="Chromosome 2"/>
</dbReference>
<gene>
    <name evidence="2" type="ORF">Slin15195_G024320</name>
</gene>
<dbReference type="PANTHER" id="PTHR32487:SF0">
    <property type="entry name" value="3-OXO-DELTA(4,5)-STEROID 5-BETA-REDUCTASE"/>
    <property type="match status" value="1"/>
</dbReference>
<accession>A0A9Q9EHA5</accession>
<reference evidence="2" key="1">
    <citation type="submission" date="2022-06" db="EMBL/GenBank/DDBJ databases">
        <title>Complete genome sequences of two strains of the flax pathogen Septoria linicola.</title>
        <authorList>
            <person name="Lapalu N."/>
            <person name="Simon A."/>
            <person name="Demenou B."/>
            <person name="Paumier D."/>
            <person name="Guillot M.-P."/>
            <person name="Gout L."/>
            <person name="Valade R."/>
        </authorList>
    </citation>
    <scope>NUCLEOTIDE SEQUENCE</scope>
    <source>
        <strain evidence="2">SE15195</strain>
    </source>
</reference>